<keyword evidence="4" id="KW-1185">Reference proteome</keyword>
<reference evidence="3" key="1">
    <citation type="submission" date="2015-08" db="EMBL/GenBank/DDBJ databases">
        <title>Candidatus Bacteriodes Periocalifornicus.</title>
        <authorList>
            <person name="McLean J.S."/>
            <person name="Kelley S."/>
        </authorList>
    </citation>
    <scope>NUCLEOTIDE SEQUENCE [LARGE SCALE GENOMIC DNA]</scope>
    <source>
        <strain evidence="3">12B</strain>
    </source>
</reference>
<evidence type="ECO:0000313" key="4">
    <source>
        <dbReference type="Proteomes" id="UP000054172"/>
    </source>
</evidence>
<evidence type="ECO:0000313" key="3">
    <source>
        <dbReference type="EMBL" id="KQM09384.1"/>
    </source>
</evidence>
<accession>A0A0Q4B820</accession>
<proteinExistence type="predicted"/>
<protein>
    <recommendedName>
        <fullName evidence="2">SusD-like N-terminal domain-containing protein</fullName>
    </recommendedName>
</protein>
<dbReference type="PATRIC" id="fig|1702214.3.peg.97"/>
<name>A0A0Q4B820_9BACT</name>
<gene>
    <name evidence="3" type="ORF">AL399_02065</name>
</gene>
<dbReference type="InterPro" id="IPR011990">
    <property type="entry name" value="TPR-like_helical_dom_sf"/>
</dbReference>
<feature type="domain" description="SusD-like N-terminal" evidence="2">
    <location>
        <begin position="48"/>
        <end position="212"/>
    </location>
</feature>
<sequence length="398" mass="44911">MKKKNFIALLAVGCLLLPSLFSSCSKELDIHSEVAIDANTKLSPEVEEALLVGLYQCIMSPSRQGYWNIMTSEIFSDNLELLNAQWFQVQNMFNHEIPANDILLSYSYFGYYTAISRANKIISRSASEAVKAKARYCRALSYLRLYDIFTEAPIARETDDPKALLPKASPDDLFAYMIEDLKVAAESAPEFQKGGFTAPTREAAWALLARIYYLMDNKAEAGQWAERVISSRSFTIAENPAQYDGELIFALRGTKQDGDGAWGAIMSSSLISWNCFGVSQSLYDLVKPGDKRSVLFRKEKITSDGATAIFSTKYSREEDSDLIISRISEMYLISAWAGNAARLTDFQKVRNSHLSLADERRLELSFEWCRWLDLKKAGETYRPPYPQRAAEENPNLNN</sequence>
<comment type="caution">
    <text evidence="3">The sequence shown here is derived from an EMBL/GenBank/DDBJ whole genome shotgun (WGS) entry which is preliminary data.</text>
</comment>
<dbReference type="AlphaFoldDB" id="A0A0Q4B820"/>
<dbReference type="EMBL" id="LIIK01000006">
    <property type="protein sequence ID" value="KQM09384.1"/>
    <property type="molecule type" value="Genomic_DNA"/>
</dbReference>
<dbReference type="Proteomes" id="UP000054172">
    <property type="component" value="Unassembled WGS sequence"/>
</dbReference>
<dbReference type="PROSITE" id="PS51257">
    <property type="entry name" value="PROKAR_LIPOPROTEIN"/>
    <property type="match status" value="1"/>
</dbReference>
<feature type="signal peptide" evidence="1">
    <location>
        <begin position="1"/>
        <end position="24"/>
    </location>
</feature>
<dbReference type="InterPro" id="IPR033985">
    <property type="entry name" value="SusD-like_N"/>
</dbReference>
<dbReference type="STRING" id="1702214.AL399_02065"/>
<feature type="chain" id="PRO_5006212530" description="SusD-like N-terminal domain-containing protein" evidence="1">
    <location>
        <begin position="25"/>
        <end position="398"/>
    </location>
</feature>
<evidence type="ECO:0000256" key="1">
    <source>
        <dbReference type="SAM" id="SignalP"/>
    </source>
</evidence>
<evidence type="ECO:0000259" key="2">
    <source>
        <dbReference type="Pfam" id="PF14322"/>
    </source>
</evidence>
<dbReference type="Pfam" id="PF14322">
    <property type="entry name" value="SusD-like_3"/>
    <property type="match status" value="1"/>
</dbReference>
<organism evidence="3 4">
    <name type="scientific">Candidatus [Bacteroides] periocalifornicus</name>
    <dbReference type="NCBI Taxonomy" id="1702214"/>
    <lineage>
        <taxon>Bacteria</taxon>
        <taxon>Pseudomonadati</taxon>
        <taxon>Bacteroidota</taxon>
    </lineage>
</organism>
<dbReference type="SUPFAM" id="SSF48452">
    <property type="entry name" value="TPR-like"/>
    <property type="match status" value="1"/>
</dbReference>
<dbReference type="Gene3D" id="1.25.40.390">
    <property type="match status" value="1"/>
</dbReference>
<keyword evidence="1" id="KW-0732">Signal</keyword>